<sequence length="94" mass="10028">MATHSAKARAASLARFAARCDAGRAKLPDPRFRPSQSPALNAAIADVEDHARRWVAARVETNRELGRTEPPACDTRLDLSLAPAAVRSPTGALL</sequence>
<keyword evidence="2" id="KW-1185">Reference proteome</keyword>
<dbReference type="Proteomes" id="UP001355206">
    <property type="component" value="Unassembled WGS sequence"/>
</dbReference>
<name>A0ABU7TN17_9HYPH</name>
<organism evidence="1 2">
    <name type="scientific">Methylobacterium oryzae</name>
    <dbReference type="NCBI Taxonomy" id="334852"/>
    <lineage>
        <taxon>Bacteria</taxon>
        <taxon>Pseudomonadati</taxon>
        <taxon>Pseudomonadota</taxon>
        <taxon>Alphaproteobacteria</taxon>
        <taxon>Hyphomicrobiales</taxon>
        <taxon>Methylobacteriaceae</taxon>
        <taxon>Methylobacterium</taxon>
    </lineage>
</organism>
<proteinExistence type="predicted"/>
<evidence type="ECO:0000313" key="2">
    <source>
        <dbReference type="Proteomes" id="UP001355206"/>
    </source>
</evidence>
<reference evidence="1 2" key="1">
    <citation type="journal article" date="2012" name="Genet. Mol. Biol.">
        <title>Analysis of 16S rRNA and mxaF genes revealing insights into Methylobacterium niche-specific plant association.</title>
        <authorList>
            <person name="Dourado M.N."/>
            <person name="Andreote F.D."/>
            <person name="Dini-Andreote F."/>
            <person name="Conti R."/>
            <person name="Araujo J.M."/>
            <person name="Araujo W.L."/>
        </authorList>
    </citation>
    <scope>NUCLEOTIDE SEQUENCE [LARGE SCALE GENOMIC DNA]</scope>
    <source>
        <strain evidence="1 2">TC3-10</strain>
    </source>
</reference>
<gene>
    <name evidence="1" type="ORF">MOTC310_11915</name>
</gene>
<accession>A0ABU7TN17</accession>
<comment type="caution">
    <text evidence="1">The sequence shown here is derived from an EMBL/GenBank/DDBJ whole genome shotgun (WGS) entry which is preliminary data.</text>
</comment>
<dbReference type="EMBL" id="MLCA01000006">
    <property type="protein sequence ID" value="MEE7491130.1"/>
    <property type="molecule type" value="Genomic_DNA"/>
</dbReference>
<dbReference type="RefSeq" id="WP_331301916.1">
    <property type="nucleotide sequence ID" value="NZ_MLCA01000006.1"/>
</dbReference>
<protein>
    <submittedName>
        <fullName evidence="1">Uncharacterized protein</fullName>
    </submittedName>
</protein>
<evidence type="ECO:0000313" key="1">
    <source>
        <dbReference type="EMBL" id="MEE7491130.1"/>
    </source>
</evidence>